<evidence type="ECO:0000313" key="1">
    <source>
        <dbReference type="EMBL" id="GFT66660.1"/>
    </source>
</evidence>
<reference evidence="1" key="1">
    <citation type="submission" date="2020-08" db="EMBL/GenBank/DDBJ databases">
        <title>Multicomponent nature underlies the extraordinary mechanical properties of spider dragline silk.</title>
        <authorList>
            <person name="Kono N."/>
            <person name="Nakamura H."/>
            <person name="Mori M."/>
            <person name="Yoshida Y."/>
            <person name="Ohtoshi R."/>
            <person name="Malay A.D."/>
            <person name="Moran D.A.P."/>
            <person name="Tomita M."/>
            <person name="Numata K."/>
            <person name="Arakawa K."/>
        </authorList>
    </citation>
    <scope>NUCLEOTIDE SEQUENCE</scope>
</reference>
<accession>A0A8X6PEL3</accession>
<dbReference type="AlphaFoldDB" id="A0A8X6PEL3"/>
<gene>
    <name evidence="1" type="ORF">NPIL_611851</name>
</gene>
<comment type="caution">
    <text evidence="1">The sequence shown here is derived from an EMBL/GenBank/DDBJ whole genome shotgun (WGS) entry which is preliminary data.</text>
</comment>
<organism evidence="1 2">
    <name type="scientific">Nephila pilipes</name>
    <name type="common">Giant wood spider</name>
    <name type="synonym">Nephila maculata</name>
    <dbReference type="NCBI Taxonomy" id="299642"/>
    <lineage>
        <taxon>Eukaryota</taxon>
        <taxon>Metazoa</taxon>
        <taxon>Ecdysozoa</taxon>
        <taxon>Arthropoda</taxon>
        <taxon>Chelicerata</taxon>
        <taxon>Arachnida</taxon>
        <taxon>Araneae</taxon>
        <taxon>Araneomorphae</taxon>
        <taxon>Entelegynae</taxon>
        <taxon>Araneoidea</taxon>
        <taxon>Nephilidae</taxon>
        <taxon>Nephila</taxon>
    </lineage>
</organism>
<dbReference type="Proteomes" id="UP000887013">
    <property type="component" value="Unassembled WGS sequence"/>
</dbReference>
<name>A0A8X6PEL3_NEPPI</name>
<keyword evidence="2" id="KW-1185">Reference proteome</keyword>
<proteinExistence type="predicted"/>
<sequence>MPEWQSFPYRARLECSRRDEEDFSTTNETFRSARCFVPFTVSKFSTNVSSLANFLQIRNFIREDLSCNCI</sequence>
<evidence type="ECO:0000313" key="2">
    <source>
        <dbReference type="Proteomes" id="UP000887013"/>
    </source>
</evidence>
<dbReference type="EMBL" id="BMAW01068982">
    <property type="protein sequence ID" value="GFT66660.1"/>
    <property type="molecule type" value="Genomic_DNA"/>
</dbReference>
<protein>
    <submittedName>
        <fullName evidence="1">Uncharacterized protein</fullName>
    </submittedName>
</protein>